<sequence>MITFHDKINDLMTCPKPNRSKCNKDIYRASLRQLTKPIGCQAICIPERDIEQLRVALTQATVASIPRFNPTAKKKKRPPKARGPDIKAAARIGKHAWWVWKCDGAPRGDSHLTAVEMKKTKRNLRKAQRKFHAEKRCSDLEDIMNATDDTTFYKLVRQQRSTSKHLTNCLLYEGRKLTSPEEISDGWDKHFETLATPINDQRYDHFYLKQATEYNL</sequence>
<keyword evidence="2" id="KW-1185">Reference proteome</keyword>
<reference evidence="1" key="2">
    <citation type="submission" date="2020-11" db="EMBL/GenBank/DDBJ databases">
        <authorList>
            <person name="McCartney M.A."/>
            <person name="Auch B."/>
            <person name="Kono T."/>
            <person name="Mallez S."/>
            <person name="Becker A."/>
            <person name="Gohl D.M."/>
            <person name="Silverstein K.A.T."/>
            <person name="Koren S."/>
            <person name="Bechman K.B."/>
            <person name="Herman A."/>
            <person name="Abrahante J.E."/>
            <person name="Garbe J."/>
        </authorList>
    </citation>
    <scope>NUCLEOTIDE SEQUENCE</scope>
    <source>
        <strain evidence="1">Duluth1</strain>
        <tissue evidence="1">Whole animal</tissue>
    </source>
</reference>
<dbReference type="AlphaFoldDB" id="A0A9D4KAP3"/>
<reference evidence="1" key="1">
    <citation type="journal article" date="2019" name="bioRxiv">
        <title>The Genome of the Zebra Mussel, Dreissena polymorpha: A Resource for Invasive Species Research.</title>
        <authorList>
            <person name="McCartney M.A."/>
            <person name="Auch B."/>
            <person name="Kono T."/>
            <person name="Mallez S."/>
            <person name="Zhang Y."/>
            <person name="Obille A."/>
            <person name="Becker A."/>
            <person name="Abrahante J.E."/>
            <person name="Garbe J."/>
            <person name="Badalamenti J.P."/>
            <person name="Herman A."/>
            <person name="Mangelson H."/>
            <person name="Liachko I."/>
            <person name="Sullivan S."/>
            <person name="Sone E.D."/>
            <person name="Koren S."/>
            <person name="Silverstein K.A.T."/>
            <person name="Beckman K.B."/>
            <person name="Gohl D.M."/>
        </authorList>
    </citation>
    <scope>NUCLEOTIDE SEQUENCE</scope>
    <source>
        <strain evidence="1">Duluth1</strain>
        <tissue evidence="1">Whole animal</tissue>
    </source>
</reference>
<gene>
    <name evidence="1" type="ORF">DPMN_109403</name>
</gene>
<organism evidence="1 2">
    <name type="scientific">Dreissena polymorpha</name>
    <name type="common">Zebra mussel</name>
    <name type="synonym">Mytilus polymorpha</name>
    <dbReference type="NCBI Taxonomy" id="45954"/>
    <lineage>
        <taxon>Eukaryota</taxon>
        <taxon>Metazoa</taxon>
        <taxon>Spiralia</taxon>
        <taxon>Lophotrochozoa</taxon>
        <taxon>Mollusca</taxon>
        <taxon>Bivalvia</taxon>
        <taxon>Autobranchia</taxon>
        <taxon>Heteroconchia</taxon>
        <taxon>Euheterodonta</taxon>
        <taxon>Imparidentia</taxon>
        <taxon>Neoheterodontei</taxon>
        <taxon>Myida</taxon>
        <taxon>Dreissenoidea</taxon>
        <taxon>Dreissenidae</taxon>
        <taxon>Dreissena</taxon>
    </lineage>
</organism>
<evidence type="ECO:0000313" key="1">
    <source>
        <dbReference type="EMBL" id="KAH3836034.1"/>
    </source>
</evidence>
<name>A0A9D4KAP3_DREPO</name>
<protein>
    <submittedName>
        <fullName evidence="1">Uncharacterized protein</fullName>
    </submittedName>
</protein>
<dbReference type="EMBL" id="JAIWYP010000004">
    <property type="protein sequence ID" value="KAH3836034.1"/>
    <property type="molecule type" value="Genomic_DNA"/>
</dbReference>
<accession>A0A9D4KAP3</accession>
<dbReference type="Proteomes" id="UP000828390">
    <property type="component" value="Unassembled WGS sequence"/>
</dbReference>
<evidence type="ECO:0000313" key="2">
    <source>
        <dbReference type="Proteomes" id="UP000828390"/>
    </source>
</evidence>
<comment type="caution">
    <text evidence="1">The sequence shown here is derived from an EMBL/GenBank/DDBJ whole genome shotgun (WGS) entry which is preliminary data.</text>
</comment>
<proteinExistence type="predicted"/>